<evidence type="ECO:0000313" key="3">
    <source>
        <dbReference type="Proteomes" id="UP000028640"/>
    </source>
</evidence>
<sequence>MRSHDIFNKITCADTLLSFDGIIPSLSDFQEKLITLIEQFSFSLKAEKHLVIEVERLCHQVCHYLDIRVSHSLQSKDLKWDDYLLLHHFYGYPTPALTDNISLEALLNSHDETISQYAIKLLALSCNLHKNDEHSLQLLALYQHKLVKPEPIKQDDDITGRSQVEERFIIEETDEVEISTNKRQLWHTPALPIMTTLLLILSLWYLCSHYLGNPS</sequence>
<evidence type="ECO:0000313" key="2">
    <source>
        <dbReference type="EMBL" id="KFC83538.1"/>
    </source>
</evidence>
<accession>A0A085GIJ3</accession>
<name>A0A085GIJ3_EWIA3</name>
<keyword evidence="1" id="KW-0812">Transmembrane</keyword>
<dbReference type="RefSeq" id="WP_034789435.1">
    <property type="nucleotide sequence ID" value="NZ_JMPJ01000037.1"/>
</dbReference>
<dbReference type="STRING" id="910964.GEAM_1166"/>
<comment type="caution">
    <text evidence="2">The sequence shown here is derived from an EMBL/GenBank/DDBJ whole genome shotgun (WGS) entry which is preliminary data.</text>
</comment>
<dbReference type="eggNOG" id="COG3455">
    <property type="taxonomic scope" value="Bacteria"/>
</dbReference>
<dbReference type="AlphaFoldDB" id="A0A085GIJ3"/>
<dbReference type="OrthoDB" id="6566056at2"/>
<dbReference type="GeneID" id="78379508"/>
<feature type="transmembrane region" description="Helical" evidence="1">
    <location>
        <begin position="190"/>
        <end position="211"/>
    </location>
</feature>
<evidence type="ECO:0000256" key="1">
    <source>
        <dbReference type="SAM" id="Phobius"/>
    </source>
</evidence>
<keyword evidence="1" id="KW-0472">Membrane</keyword>
<organism evidence="2 3">
    <name type="scientific">Ewingella americana (strain ATCC 33852 / DSM 4580 / CCUG 14506 / JCM 5911 / LMG 7869 / NCTC 12157 / CDC 1468-78)</name>
    <dbReference type="NCBI Taxonomy" id="910964"/>
    <lineage>
        <taxon>Bacteria</taxon>
        <taxon>Pseudomonadati</taxon>
        <taxon>Pseudomonadota</taxon>
        <taxon>Gammaproteobacteria</taxon>
        <taxon>Enterobacterales</taxon>
        <taxon>Yersiniaceae</taxon>
        <taxon>Ewingella</taxon>
    </lineage>
</organism>
<dbReference type="Proteomes" id="UP000028640">
    <property type="component" value="Unassembled WGS sequence"/>
</dbReference>
<keyword evidence="3" id="KW-1185">Reference proteome</keyword>
<protein>
    <submittedName>
        <fullName evidence="2">Putative membrane protein</fullName>
    </submittedName>
</protein>
<dbReference type="EMBL" id="JMPJ01000037">
    <property type="protein sequence ID" value="KFC83538.1"/>
    <property type="molecule type" value="Genomic_DNA"/>
</dbReference>
<gene>
    <name evidence="2" type="ORF">GEAM_1166</name>
</gene>
<reference evidence="2 3" key="1">
    <citation type="submission" date="2014-05" db="EMBL/GenBank/DDBJ databases">
        <title>ATOL: Assembling a taxonomically balanced genome-scale reconstruction of the evolutionary history of the Enterobacteriaceae.</title>
        <authorList>
            <person name="Plunkett G.III."/>
            <person name="Neeno-Eckwall E.C."/>
            <person name="Glasner J.D."/>
            <person name="Perna N.T."/>
        </authorList>
    </citation>
    <scope>NUCLEOTIDE SEQUENCE [LARGE SCALE GENOMIC DNA]</scope>
    <source>
        <strain evidence="2 3">ATCC 33852</strain>
    </source>
</reference>
<keyword evidence="1" id="KW-1133">Transmembrane helix</keyword>
<proteinExistence type="predicted"/>